<accession>A0A830F7W9</accession>
<organism evidence="1 2">
    <name type="scientific">Halocalculus aciditolerans</name>
    <dbReference type="NCBI Taxonomy" id="1383812"/>
    <lineage>
        <taxon>Archaea</taxon>
        <taxon>Methanobacteriati</taxon>
        <taxon>Methanobacteriota</taxon>
        <taxon>Stenosarchaea group</taxon>
        <taxon>Halobacteria</taxon>
        <taxon>Halobacteriales</taxon>
        <taxon>Halobacteriaceae</taxon>
        <taxon>Halocalculus</taxon>
    </lineage>
</organism>
<dbReference type="RefSeq" id="WP_188980801.1">
    <property type="nucleotide sequence ID" value="NZ_BMPG01000007.1"/>
</dbReference>
<dbReference type="OrthoDB" id="200060at2157"/>
<dbReference type="AlphaFoldDB" id="A0A830F7W9"/>
<dbReference type="EMBL" id="BMPG01000007">
    <property type="protein sequence ID" value="GGL71979.1"/>
    <property type="molecule type" value="Genomic_DNA"/>
</dbReference>
<sequence length="75" mass="8291">MPTRVTVTCPDCEFEAAFSKLRDARECVDDHERDGHDPDWRIDRLTAGVERAGDDAGVCGGDDCNPDSPLLVDRE</sequence>
<protein>
    <submittedName>
        <fullName evidence="1">Uncharacterized protein</fullName>
    </submittedName>
</protein>
<reference evidence="1" key="1">
    <citation type="journal article" date="2014" name="Int. J. Syst. Evol. Microbiol.">
        <title>Complete genome sequence of Corynebacterium casei LMG S-19264T (=DSM 44701T), isolated from a smear-ripened cheese.</title>
        <authorList>
            <consortium name="US DOE Joint Genome Institute (JGI-PGF)"/>
            <person name="Walter F."/>
            <person name="Albersmeier A."/>
            <person name="Kalinowski J."/>
            <person name="Ruckert C."/>
        </authorList>
    </citation>
    <scope>NUCLEOTIDE SEQUENCE</scope>
    <source>
        <strain evidence="1">JCM 19596</strain>
    </source>
</reference>
<comment type="caution">
    <text evidence="1">The sequence shown here is derived from an EMBL/GenBank/DDBJ whole genome shotgun (WGS) entry which is preliminary data.</text>
</comment>
<proteinExistence type="predicted"/>
<evidence type="ECO:0000313" key="2">
    <source>
        <dbReference type="Proteomes" id="UP000607197"/>
    </source>
</evidence>
<reference evidence="1" key="2">
    <citation type="submission" date="2020-09" db="EMBL/GenBank/DDBJ databases">
        <authorList>
            <person name="Sun Q."/>
            <person name="Ohkuma M."/>
        </authorList>
    </citation>
    <scope>NUCLEOTIDE SEQUENCE</scope>
    <source>
        <strain evidence="1">JCM 19596</strain>
    </source>
</reference>
<dbReference type="InterPro" id="IPR055964">
    <property type="entry name" value="DUF7542"/>
</dbReference>
<dbReference type="Proteomes" id="UP000607197">
    <property type="component" value="Unassembled WGS sequence"/>
</dbReference>
<name>A0A830F7W9_9EURY</name>
<keyword evidence="2" id="KW-1185">Reference proteome</keyword>
<dbReference type="Pfam" id="PF24398">
    <property type="entry name" value="DUF7542"/>
    <property type="match status" value="1"/>
</dbReference>
<evidence type="ECO:0000313" key="1">
    <source>
        <dbReference type="EMBL" id="GGL71979.1"/>
    </source>
</evidence>
<gene>
    <name evidence="1" type="ORF">GCM10009039_32590</name>
</gene>